<evidence type="ECO:0000313" key="4">
    <source>
        <dbReference type="Proteomes" id="UP000736328"/>
    </source>
</evidence>
<dbReference type="EMBL" id="JACQXR010000053">
    <property type="protein sequence ID" value="MBI4726452.1"/>
    <property type="molecule type" value="Genomic_DNA"/>
</dbReference>
<evidence type="ECO:0000256" key="1">
    <source>
        <dbReference type="ARBA" id="ARBA00007435"/>
    </source>
</evidence>
<dbReference type="Gene3D" id="3.40.1440.10">
    <property type="entry name" value="GIY-YIG endonuclease"/>
    <property type="match status" value="1"/>
</dbReference>
<dbReference type="AlphaFoldDB" id="A0A933MHU9"/>
<proteinExistence type="inferred from homology"/>
<dbReference type="InterPro" id="IPR035901">
    <property type="entry name" value="GIY-YIG_endonuc_sf"/>
</dbReference>
<dbReference type="PANTHER" id="PTHR34477:SF5">
    <property type="entry name" value="BSL5627 PROTEIN"/>
    <property type="match status" value="1"/>
</dbReference>
<dbReference type="CDD" id="cd10448">
    <property type="entry name" value="GIY-YIG_unchar_3"/>
    <property type="match status" value="1"/>
</dbReference>
<dbReference type="Proteomes" id="UP000736328">
    <property type="component" value="Unassembled WGS sequence"/>
</dbReference>
<dbReference type="InterPro" id="IPR000305">
    <property type="entry name" value="GIY-YIG_endonuc"/>
</dbReference>
<reference evidence="3" key="1">
    <citation type="submission" date="2020-07" db="EMBL/GenBank/DDBJ databases">
        <title>Huge and variable diversity of episymbiotic CPR bacteria and DPANN archaea in groundwater ecosystems.</title>
        <authorList>
            <person name="He C.Y."/>
            <person name="Keren R."/>
            <person name="Whittaker M."/>
            <person name="Farag I.F."/>
            <person name="Doudna J."/>
            <person name="Cate J.H.D."/>
            <person name="Banfield J.F."/>
        </authorList>
    </citation>
    <scope>NUCLEOTIDE SEQUENCE</scope>
    <source>
        <strain evidence="3">NC_groundwater_1520_Pr4_B-0.1um_53_5</strain>
    </source>
</reference>
<dbReference type="Pfam" id="PF01541">
    <property type="entry name" value="GIY-YIG"/>
    <property type="match status" value="1"/>
</dbReference>
<dbReference type="PROSITE" id="PS50164">
    <property type="entry name" value="GIY_YIG"/>
    <property type="match status" value="1"/>
</dbReference>
<organism evidence="3 4">
    <name type="scientific">candidate division TA06 bacterium</name>
    <dbReference type="NCBI Taxonomy" id="2250710"/>
    <lineage>
        <taxon>Bacteria</taxon>
        <taxon>Bacteria division TA06</taxon>
    </lineage>
</organism>
<dbReference type="PANTHER" id="PTHR34477">
    <property type="entry name" value="UPF0213 PROTEIN YHBQ"/>
    <property type="match status" value="1"/>
</dbReference>
<sequence>MFGKKYFVYILAHKRNGSLYVGVTNDLKPRVAEHRQGILPGLTKKYKIFLLVYYEALDEPRPAIAREKQLKTGSRANKIRLIKGMNPGWDDLFCTERYKRDYQLDCFVCQTGCNSRNDG</sequence>
<evidence type="ECO:0000313" key="3">
    <source>
        <dbReference type="EMBL" id="MBI4726452.1"/>
    </source>
</evidence>
<feature type="domain" description="GIY-YIG" evidence="2">
    <location>
        <begin position="4"/>
        <end position="80"/>
    </location>
</feature>
<comment type="similarity">
    <text evidence="1">Belongs to the UPF0213 family.</text>
</comment>
<gene>
    <name evidence="3" type="ORF">HY768_04370</name>
</gene>
<name>A0A933MHU9_UNCT6</name>
<dbReference type="InterPro" id="IPR050190">
    <property type="entry name" value="UPF0213_domain"/>
</dbReference>
<comment type="caution">
    <text evidence="3">The sequence shown here is derived from an EMBL/GenBank/DDBJ whole genome shotgun (WGS) entry which is preliminary data.</text>
</comment>
<accession>A0A933MHU9</accession>
<dbReference type="SUPFAM" id="SSF82771">
    <property type="entry name" value="GIY-YIG endonuclease"/>
    <property type="match status" value="1"/>
</dbReference>
<evidence type="ECO:0000259" key="2">
    <source>
        <dbReference type="PROSITE" id="PS50164"/>
    </source>
</evidence>
<protein>
    <submittedName>
        <fullName evidence="3">GIY-YIG nuclease family protein</fullName>
    </submittedName>
</protein>